<gene>
    <name evidence="8" type="ORF">TPE_0647</name>
</gene>
<keyword evidence="9" id="KW-1185">Reference proteome</keyword>
<dbReference type="GO" id="GO:0032259">
    <property type="term" value="P:methylation"/>
    <property type="evidence" value="ECO:0007669"/>
    <property type="project" value="UniProtKB-KW"/>
</dbReference>
<evidence type="ECO:0000256" key="2">
    <source>
        <dbReference type="ARBA" id="ARBA00022603"/>
    </source>
</evidence>
<feature type="coiled-coil region" evidence="6">
    <location>
        <begin position="131"/>
        <end position="158"/>
    </location>
</feature>
<organism evidence="8 9">
    <name type="scientific">Treponema pedis str. T A4</name>
    <dbReference type="NCBI Taxonomy" id="1291379"/>
    <lineage>
        <taxon>Bacteria</taxon>
        <taxon>Pseudomonadati</taxon>
        <taxon>Spirochaetota</taxon>
        <taxon>Spirochaetia</taxon>
        <taxon>Spirochaetales</taxon>
        <taxon>Treponemataceae</taxon>
        <taxon>Treponema</taxon>
    </lineage>
</organism>
<keyword evidence="3 8" id="KW-0808">Transferase</keyword>
<evidence type="ECO:0000313" key="9">
    <source>
        <dbReference type="Proteomes" id="UP000015620"/>
    </source>
</evidence>
<dbReference type="KEGG" id="tped:TPE_0647"/>
<evidence type="ECO:0000256" key="1">
    <source>
        <dbReference type="ARBA" id="ARBA00011900"/>
    </source>
</evidence>
<dbReference type="Pfam" id="PF02086">
    <property type="entry name" value="MethyltransfD12"/>
    <property type="match status" value="1"/>
</dbReference>
<dbReference type="AlphaFoldDB" id="S5ZYK4"/>
<evidence type="ECO:0000256" key="6">
    <source>
        <dbReference type="SAM" id="Coils"/>
    </source>
</evidence>
<proteinExistence type="predicted"/>
<dbReference type="GeneID" id="301089326"/>
<dbReference type="PROSITE" id="PS00092">
    <property type="entry name" value="N6_MTASE"/>
    <property type="match status" value="1"/>
</dbReference>
<evidence type="ECO:0000256" key="3">
    <source>
        <dbReference type="ARBA" id="ARBA00022679"/>
    </source>
</evidence>
<dbReference type="HOGENOM" id="CLU_034356_0_0_12"/>
<dbReference type="SUPFAM" id="SSF53335">
    <property type="entry name" value="S-adenosyl-L-methionine-dependent methyltransferases"/>
    <property type="match status" value="1"/>
</dbReference>
<evidence type="ECO:0000256" key="5">
    <source>
        <dbReference type="ARBA" id="ARBA00047942"/>
    </source>
</evidence>
<dbReference type="REBASE" id="69205">
    <property type="entry name" value="M2.TpeTA4ORF644P"/>
</dbReference>
<sequence length="353" mass="41133">MRYIGNKENILENIYTILQANNVTGETFFDFFAGTTNVGHFFKLKGLQVSSSDILYLSYCLQKAYIENNEEPKFENLIKNLPKQDSESLFQSSLEIVANYLNSLEGVEGFIYKNYTPSGTKELPQPRMYFIDENGKKIDAIRQQIENWKNKNLISENEYFILLACLIETIGFYSNIAGVYAAFHKHWDFRALRPLELRTIQFVNNGKENIVYNDDSMNLLDKIDVDILYLDPPYNERQYAPNYHILETIAKYDEPKLRGVTGMRDYSSQKSRFCNPTTALEDLDKIVKEAKYKFLVLSYNSEGIMPSEKIIKTLSRYGNVKLEQFEYARFKSNNNGLARTKKTVFEQLYILKK</sequence>
<dbReference type="RefSeq" id="WP_020964443.1">
    <property type="nucleotide sequence ID" value="NC_022097.1"/>
</dbReference>
<dbReference type="GO" id="GO:0009307">
    <property type="term" value="P:DNA restriction-modification system"/>
    <property type="evidence" value="ECO:0007669"/>
    <property type="project" value="InterPro"/>
</dbReference>
<keyword evidence="6" id="KW-0175">Coiled coil</keyword>
<dbReference type="InterPro" id="IPR002052">
    <property type="entry name" value="DNA_methylase_N6_adenine_CS"/>
</dbReference>
<feature type="transmembrane region" description="Helical" evidence="7">
    <location>
        <begin position="159"/>
        <end position="183"/>
    </location>
</feature>
<keyword evidence="2 8" id="KW-0489">Methyltransferase</keyword>
<dbReference type="EMBL" id="CP004120">
    <property type="protein sequence ID" value="AGT43143.1"/>
    <property type="molecule type" value="Genomic_DNA"/>
</dbReference>
<dbReference type="PRINTS" id="PR00505">
    <property type="entry name" value="D12N6MTFRASE"/>
</dbReference>
<dbReference type="EC" id="2.1.1.72" evidence="1"/>
<keyword evidence="7" id="KW-0472">Membrane</keyword>
<evidence type="ECO:0000256" key="4">
    <source>
        <dbReference type="ARBA" id="ARBA00022691"/>
    </source>
</evidence>
<keyword evidence="7" id="KW-0812">Transmembrane</keyword>
<dbReference type="PATRIC" id="fig|1291379.3.peg.651"/>
<name>S5ZYK4_9SPIR</name>
<dbReference type="GO" id="GO:0009007">
    <property type="term" value="F:site-specific DNA-methyltransferase (adenine-specific) activity"/>
    <property type="evidence" value="ECO:0007669"/>
    <property type="project" value="UniProtKB-EC"/>
</dbReference>
<keyword evidence="4" id="KW-0949">S-adenosyl-L-methionine</keyword>
<dbReference type="GO" id="GO:0003676">
    <property type="term" value="F:nucleic acid binding"/>
    <property type="evidence" value="ECO:0007669"/>
    <property type="project" value="InterPro"/>
</dbReference>
<dbReference type="OrthoDB" id="9805629at2"/>
<dbReference type="InterPro" id="IPR029063">
    <property type="entry name" value="SAM-dependent_MTases_sf"/>
</dbReference>
<accession>S5ZYK4</accession>
<evidence type="ECO:0000256" key="7">
    <source>
        <dbReference type="SAM" id="Phobius"/>
    </source>
</evidence>
<keyword evidence="7" id="KW-1133">Transmembrane helix</keyword>
<dbReference type="InterPro" id="IPR012327">
    <property type="entry name" value="MeTrfase_D12"/>
</dbReference>
<reference evidence="8 9" key="1">
    <citation type="journal article" date="2013" name="PLoS ONE">
        <title>Genome-Wide Relatedness of Treponema pedis, from Gingiva and Necrotic Skin Lesions of Pigs, with the Human Oral Pathogen Treponema denticola.</title>
        <authorList>
            <person name="Svartstrom O."/>
            <person name="Mushtaq M."/>
            <person name="Pringle M."/>
            <person name="Segerman B."/>
        </authorList>
    </citation>
    <scope>NUCLEOTIDE SEQUENCE [LARGE SCALE GENOMIC DNA]</scope>
    <source>
        <strain evidence="8">T A4</strain>
    </source>
</reference>
<comment type="catalytic activity">
    <reaction evidence="5">
        <text>a 2'-deoxyadenosine in DNA + S-adenosyl-L-methionine = an N(6)-methyl-2'-deoxyadenosine in DNA + S-adenosyl-L-homocysteine + H(+)</text>
        <dbReference type="Rhea" id="RHEA:15197"/>
        <dbReference type="Rhea" id="RHEA-COMP:12418"/>
        <dbReference type="Rhea" id="RHEA-COMP:12419"/>
        <dbReference type="ChEBI" id="CHEBI:15378"/>
        <dbReference type="ChEBI" id="CHEBI:57856"/>
        <dbReference type="ChEBI" id="CHEBI:59789"/>
        <dbReference type="ChEBI" id="CHEBI:90615"/>
        <dbReference type="ChEBI" id="CHEBI:90616"/>
        <dbReference type="EC" id="2.1.1.72"/>
    </reaction>
</comment>
<evidence type="ECO:0000313" key="8">
    <source>
        <dbReference type="EMBL" id="AGT43143.1"/>
    </source>
</evidence>
<dbReference type="Proteomes" id="UP000015620">
    <property type="component" value="Chromosome"/>
</dbReference>
<protein>
    <recommendedName>
        <fullName evidence="1">site-specific DNA-methyltransferase (adenine-specific)</fullName>
        <ecNumber evidence="1">2.1.1.72</ecNumber>
    </recommendedName>
</protein>